<feature type="region of interest" description="Disordered" evidence="6">
    <location>
        <begin position="85"/>
        <end position="131"/>
    </location>
</feature>
<dbReference type="GO" id="GO:0008270">
    <property type="term" value="F:zinc ion binding"/>
    <property type="evidence" value="ECO:0007669"/>
    <property type="project" value="UniProtKB-KW"/>
</dbReference>
<accession>Q04297</accession>
<organism evidence="8">
    <name type="scientific">Scaptomyza pallida</name>
    <dbReference type="NCBI Taxonomy" id="7300"/>
    <lineage>
        <taxon>Eukaryota</taxon>
        <taxon>Metazoa</taxon>
        <taxon>Ecdysozoa</taxon>
        <taxon>Arthropoda</taxon>
        <taxon>Hexapoda</taxon>
        <taxon>Insecta</taxon>
        <taxon>Pterygota</taxon>
        <taxon>Neoptera</taxon>
        <taxon>Endopterygota</taxon>
        <taxon>Diptera</taxon>
        <taxon>Brachycera</taxon>
        <taxon>Muscomorpha</taxon>
        <taxon>Ephydroidea</taxon>
        <taxon>Drosophilidae</taxon>
        <taxon>Scaptomyza</taxon>
    </lineage>
</organism>
<protein>
    <submittedName>
        <fullName evidence="8">ORF 0</fullName>
    </submittedName>
</protein>
<evidence type="ECO:0000256" key="5">
    <source>
        <dbReference type="PROSITE-ProRule" id="PRU00309"/>
    </source>
</evidence>
<keyword evidence="4 5" id="KW-0238">DNA-binding</keyword>
<feature type="domain" description="THAP-type" evidence="7">
    <location>
        <begin position="35"/>
        <end position="111"/>
    </location>
</feature>
<keyword evidence="2 5" id="KW-0863">Zinc-finger</keyword>
<sequence length="131" mass="14904">YPLISVHVCLLTRKVVCGRIFSCFSLTLKRARVNMKYCKFCCKVVTGVSLVHVPKCNIKRKLWEQSLGCTLGENSQICATHFNDSQWKTTPNKGQANKRRRLNTDAIPTKEKEPEPEHVKEGYTSSSTQTE</sequence>
<dbReference type="Gene3D" id="6.20.210.20">
    <property type="entry name" value="THAP domain"/>
    <property type="match status" value="1"/>
</dbReference>
<dbReference type="EMBL" id="M63341">
    <property type="protein sequence ID" value="AAA29958.1"/>
    <property type="molecule type" value="Genomic_DNA"/>
</dbReference>
<dbReference type="SUPFAM" id="SSF57716">
    <property type="entry name" value="Glucocorticoid receptor-like (DNA-binding domain)"/>
    <property type="match status" value="1"/>
</dbReference>
<evidence type="ECO:0000256" key="6">
    <source>
        <dbReference type="SAM" id="MobiDB-lite"/>
    </source>
</evidence>
<evidence type="ECO:0000256" key="4">
    <source>
        <dbReference type="ARBA" id="ARBA00023125"/>
    </source>
</evidence>
<dbReference type="InterPro" id="IPR038441">
    <property type="entry name" value="THAP_Znf_sf"/>
</dbReference>
<evidence type="ECO:0000313" key="8">
    <source>
        <dbReference type="EMBL" id="AAA29958.1"/>
    </source>
</evidence>
<proteinExistence type="predicted"/>
<dbReference type="Pfam" id="PF05485">
    <property type="entry name" value="THAP"/>
    <property type="match status" value="1"/>
</dbReference>
<name>Q04297_9MUSC</name>
<dbReference type="SMART" id="SM00980">
    <property type="entry name" value="THAP"/>
    <property type="match status" value="1"/>
</dbReference>
<feature type="compositionally biased region" description="Polar residues" evidence="6">
    <location>
        <begin position="85"/>
        <end position="95"/>
    </location>
</feature>
<keyword evidence="1" id="KW-0479">Metal-binding</keyword>
<dbReference type="AlphaFoldDB" id="Q04297"/>
<evidence type="ECO:0000256" key="3">
    <source>
        <dbReference type="ARBA" id="ARBA00022833"/>
    </source>
</evidence>
<dbReference type="SMART" id="SM00692">
    <property type="entry name" value="DM3"/>
    <property type="match status" value="1"/>
</dbReference>
<dbReference type="GO" id="GO:0003677">
    <property type="term" value="F:DNA binding"/>
    <property type="evidence" value="ECO:0007669"/>
    <property type="project" value="UniProtKB-UniRule"/>
</dbReference>
<feature type="non-terminal residue" evidence="8">
    <location>
        <position position="131"/>
    </location>
</feature>
<feature type="compositionally biased region" description="Basic and acidic residues" evidence="6">
    <location>
        <begin position="108"/>
        <end position="121"/>
    </location>
</feature>
<reference evidence="8" key="1">
    <citation type="journal article" date="1991" name="Proc. Natl. Acad. Sci. U.S.A.">
        <title>A P element of Scaptomyza pallida is active in Drosophila melanogaster.</title>
        <authorList>
            <person name="Simonelig M."/>
            <person name="Anxolabehere D."/>
        </authorList>
    </citation>
    <scope>NUCLEOTIDE SEQUENCE</scope>
</reference>
<evidence type="ECO:0000256" key="1">
    <source>
        <dbReference type="ARBA" id="ARBA00022723"/>
    </source>
</evidence>
<dbReference type="InterPro" id="IPR006612">
    <property type="entry name" value="THAP_Znf"/>
</dbReference>
<evidence type="ECO:0000256" key="2">
    <source>
        <dbReference type="ARBA" id="ARBA00022771"/>
    </source>
</evidence>
<dbReference type="PROSITE" id="PS50950">
    <property type="entry name" value="ZF_THAP"/>
    <property type="match status" value="1"/>
</dbReference>
<keyword evidence="3" id="KW-0862">Zinc</keyword>
<evidence type="ECO:0000259" key="7">
    <source>
        <dbReference type="PROSITE" id="PS50950"/>
    </source>
</evidence>